<gene>
    <name evidence="2" type="ORF">SAMN05444714_1698</name>
</gene>
<dbReference type="EMBL" id="FOZM01000001">
    <property type="protein sequence ID" value="SFS14443.1"/>
    <property type="molecule type" value="Genomic_DNA"/>
</dbReference>
<reference evidence="2 3" key="1">
    <citation type="submission" date="2016-10" db="EMBL/GenBank/DDBJ databases">
        <authorList>
            <person name="de Groot N.N."/>
        </authorList>
    </citation>
    <scope>NUCLEOTIDE SEQUENCE [LARGE SCALE GENOMIC DNA]</scope>
    <source>
        <strain evidence="2 3">DSM 29433</strain>
    </source>
</reference>
<organism evidence="2 3">
    <name type="scientific">Yoonia litorea</name>
    <dbReference type="NCBI Taxonomy" id="1123755"/>
    <lineage>
        <taxon>Bacteria</taxon>
        <taxon>Pseudomonadati</taxon>
        <taxon>Pseudomonadota</taxon>
        <taxon>Alphaproteobacteria</taxon>
        <taxon>Rhodobacterales</taxon>
        <taxon>Paracoccaceae</taxon>
        <taxon>Yoonia</taxon>
    </lineage>
</organism>
<dbReference type="Proteomes" id="UP000198926">
    <property type="component" value="Unassembled WGS sequence"/>
</dbReference>
<name>A0A1I6MFL1_9RHOB</name>
<feature type="transmembrane region" description="Helical" evidence="1">
    <location>
        <begin position="30"/>
        <end position="47"/>
    </location>
</feature>
<feature type="transmembrane region" description="Helical" evidence="1">
    <location>
        <begin position="53"/>
        <end position="76"/>
    </location>
</feature>
<dbReference type="STRING" id="1123755.SAMN05444714_1698"/>
<dbReference type="OrthoDB" id="7862849at2"/>
<evidence type="ECO:0000256" key="1">
    <source>
        <dbReference type="SAM" id="Phobius"/>
    </source>
</evidence>
<dbReference type="AlphaFoldDB" id="A0A1I6MFL1"/>
<evidence type="ECO:0000313" key="3">
    <source>
        <dbReference type="Proteomes" id="UP000198926"/>
    </source>
</evidence>
<evidence type="ECO:0008006" key="4">
    <source>
        <dbReference type="Google" id="ProtNLM"/>
    </source>
</evidence>
<sequence length="82" mass="9741">MADPWVLIGLWVLLSFVMAVLPSKDNHWRRAYVLIIVGLPLLVWLFWRHGVFFGSIGLIVGCLILRWPVYYFWLWVKRRLGT</sequence>
<dbReference type="Pfam" id="PF10658">
    <property type="entry name" value="DUF2484"/>
    <property type="match status" value="1"/>
</dbReference>
<accession>A0A1I6MFL1</accession>
<proteinExistence type="predicted"/>
<keyword evidence="1" id="KW-1133">Transmembrane helix</keyword>
<dbReference type="RefSeq" id="WP_090206369.1">
    <property type="nucleotide sequence ID" value="NZ_FOZM01000001.1"/>
</dbReference>
<keyword evidence="1" id="KW-0812">Transmembrane</keyword>
<feature type="transmembrane region" description="Helical" evidence="1">
    <location>
        <begin position="6"/>
        <end position="23"/>
    </location>
</feature>
<keyword evidence="3" id="KW-1185">Reference proteome</keyword>
<evidence type="ECO:0000313" key="2">
    <source>
        <dbReference type="EMBL" id="SFS14443.1"/>
    </source>
</evidence>
<keyword evidence="1" id="KW-0472">Membrane</keyword>
<dbReference type="InterPro" id="IPR018919">
    <property type="entry name" value="DUF2484"/>
</dbReference>
<protein>
    <recommendedName>
        <fullName evidence="4">DUF2484 family protein</fullName>
    </recommendedName>
</protein>